<reference evidence="5" key="1">
    <citation type="submission" date="2020-05" db="EMBL/GenBank/DDBJ databases">
        <authorList>
            <person name="Chiriac C."/>
            <person name="Salcher M."/>
            <person name="Ghai R."/>
            <person name="Kavagutti S V."/>
        </authorList>
    </citation>
    <scope>NUCLEOTIDE SEQUENCE</scope>
</reference>
<dbReference type="EMBL" id="LR798399">
    <property type="protein sequence ID" value="CAB5229287.1"/>
    <property type="molecule type" value="Genomic_DNA"/>
</dbReference>
<dbReference type="EMBL" id="LR796883">
    <property type="protein sequence ID" value="CAB4172706.1"/>
    <property type="molecule type" value="Genomic_DNA"/>
</dbReference>
<dbReference type="EMBL" id="LR797416">
    <property type="protein sequence ID" value="CAB4214747.1"/>
    <property type="molecule type" value="Genomic_DNA"/>
</dbReference>
<evidence type="ECO:0000313" key="4">
    <source>
        <dbReference type="EMBL" id="CAB4202990.1"/>
    </source>
</evidence>
<dbReference type="EMBL" id="LR796570">
    <property type="protein sequence ID" value="CAB4152132.1"/>
    <property type="molecule type" value="Genomic_DNA"/>
</dbReference>
<dbReference type="EMBL" id="LR797322">
    <property type="protein sequence ID" value="CAB4202990.1"/>
    <property type="molecule type" value="Genomic_DNA"/>
</dbReference>
<evidence type="ECO:0000313" key="5">
    <source>
        <dbReference type="EMBL" id="CAB4214747.1"/>
    </source>
</evidence>
<name>A0A6J5SJN3_9CAUD</name>
<evidence type="ECO:0000313" key="3">
    <source>
        <dbReference type="EMBL" id="CAB4183636.1"/>
    </source>
</evidence>
<accession>A0A6J5SJN3</accession>
<sequence>MPYCVNCAFFIPPDPIKFATVSLKMGLCRRKVKYHPVDGEPNFLEAWDERMALGTCGPEARHFIQIVPSTYTSHSDLAAEQMQSQEEKQ</sequence>
<evidence type="ECO:0000313" key="6">
    <source>
        <dbReference type="EMBL" id="CAB5229287.1"/>
    </source>
</evidence>
<evidence type="ECO:0000313" key="1">
    <source>
        <dbReference type="EMBL" id="CAB4152132.1"/>
    </source>
</evidence>
<evidence type="ECO:0000313" key="2">
    <source>
        <dbReference type="EMBL" id="CAB4172706.1"/>
    </source>
</evidence>
<protein>
    <submittedName>
        <fullName evidence="5">Uncharacterized protein</fullName>
    </submittedName>
</protein>
<gene>
    <name evidence="3" type="ORF">UFOVP1104_48</name>
    <name evidence="4" type="ORF">UFOVP1371_61</name>
    <name evidence="5" type="ORF">UFOVP1468_8</name>
    <name evidence="6" type="ORF">UFOVP1555_19</name>
    <name evidence="1" type="ORF">UFOVP596_52</name>
    <name evidence="2" type="ORF">UFOVP938_53</name>
</gene>
<dbReference type="EMBL" id="LR797047">
    <property type="protein sequence ID" value="CAB4183636.1"/>
    <property type="molecule type" value="Genomic_DNA"/>
</dbReference>
<proteinExistence type="predicted"/>
<organism evidence="5">
    <name type="scientific">uncultured Caudovirales phage</name>
    <dbReference type="NCBI Taxonomy" id="2100421"/>
    <lineage>
        <taxon>Viruses</taxon>
        <taxon>Duplodnaviria</taxon>
        <taxon>Heunggongvirae</taxon>
        <taxon>Uroviricota</taxon>
        <taxon>Caudoviricetes</taxon>
        <taxon>Peduoviridae</taxon>
        <taxon>Maltschvirus</taxon>
        <taxon>Maltschvirus maltsch</taxon>
    </lineage>
</organism>